<dbReference type="EMBL" id="RHFK02000003">
    <property type="protein sequence ID" value="TWW77886.1"/>
    <property type="molecule type" value="Genomic_DNA"/>
</dbReference>
<keyword evidence="3" id="KW-1185">Reference proteome</keyword>
<accession>A0A5C6PFW9</accession>
<comment type="caution">
    <text evidence="2">The sequence shown here is derived from an EMBL/GenBank/DDBJ whole genome shotgun (WGS) entry which is preliminary data.</text>
</comment>
<evidence type="ECO:0000256" key="1">
    <source>
        <dbReference type="SAM" id="MobiDB-lite"/>
    </source>
</evidence>
<feature type="region of interest" description="Disordered" evidence="1">
    <location>
        <begin position="1"/>
        <end position="21"/>
    </location>
</feature>
<gene>
    <name evidence="2" type="ORF">D4764_11G0000070</name>
</gene>
<evidence type="ECO:0000313" key="2">
    <source>
        <dbReference type="EMBL" id="TWW77886.1"/>
    </source>
</evidence>
<organism evidence="2 3">
    <name type="scientific">Takifugu flavidus</name>
    <name type="common">sansaifugu</name>
    <dbReference type="NCBI Taxonomy" id="433684"/>
    <lineage>
        <taxon>Eukaryota</taxon>
        <taxon>Metazoa</taxon>
        <taxon>Chordata</taxon>
        <taxon>Craniata</taxon>
        <taxon>Vertebrata</taxon>
        <taxon>Euteleostomi</taxon>
        <taxon>Actinopterygii</taxon>
        <taxon>Neopterygii</taxon>
        <taxon>Teleostei</taxon>
        <taxon>Neoteleostei</taxon>
        <taxon>Acanthomorphata</taxon>
        <taxon>Eupercaria</taxon>
        <taxon>Tetraodontiformes</taxon>
        <taxon>Tetradontoidea</taxon>
        <taxon>Tetraodontidae</taxon>
        <taxon>Takifugu</taxon>
    </lineage>
</organism>
<dbReference type="Proteomes" id="UP000324091">
    <property type="component" value="Chromosome 11"/>
</dbReference>
<sequence length="90" mass="9495">MHEEELMGHSTLDDQRRDAEGLPVPGLSTHLCDERCDSTCGHAGDSSHLIVLLIGTVASLTTLSPSLGPSPNPGSSLCFLSLLMFEAGNF</sequence>
<protein>
    <submittedName>
        <fullName evidence="2">Uncharacterized protein</fullName>
    </submittedName>
</protein>
<dbReference type="AlphaFoldDB" id="A0A5C6PFW9"/>
<name>A0A5C6PFW9_9TELE</name>
<evidence type="ECO:0000313" key="3">
    <source>
        <dbReference type="Proteomes" id="UP000324091"/>
    </source>
</evidence>
<feature type="compositionally biased region" description="Basic and acidic residues" evidence="1">
    <location>
        <begin position="1"/>
        <end position="20"/>
    </location>
</feature>
<reference evidence="2 3" key="1">
    <citation type="submission" date="2019-04" db="EMBL/GenBank/DDBJ databases">
        <title>Chromosome genome assembly for Takifugu flavidus.</title>
        <authorList>
            <person name="Xiao S."/>
        </authorList>
    </citation>
    <scope>NUCLEOTIDE SEQUENCE [LARGE SCALE GENOMIC DNA]</scope>
    <source>
        <strain evidence="2">HTHZ2018</strain>
        <tissue evidence="2">Muscle</tissue>
    </source>
</reference>
<proteinExistence type="predicted"/>